<organism evidence="1 2">
    <name type="scientific">Caldichromatium japonicum</name>
    <dbReference type="NCBI Taxonomy" id="2699430"/>
    <lineage>
        <taxon>Bacteria</taxon>
        <taxon>Pseudomonadati</taxon>
        <taxon>Pseudomonadota</taxon>
        <taxon>Gammaproteobacteria</taxon>
        <taxon>Chromatiales</taxon>
        <taxon>Chromatiaceae</taxon>
        <taxon>Caldichromatium</taxon>
    </lineage>
</organism>
<sequence length="110" mass="12966">MSDTLQKATDGYQDALRWGYFENAYGYIHPEQRANRPFPDTFKGLRLTGYEVLQAPRIQADKQMATQLVAIDYLYEDRQVVKQLTDHQVWHYDPAQKTWWLISGLPDFKP</sequence>
<reference evidence="2" key="1">
    <citation type="submission" date="2020-01" db="EMBL/GenBank/DDBJ databases">
        <title>Caldichromatium gen. nov., sp. nov., a thermophilic purple sulfur bacterium member of the family Chromatiaceae isolated from Nakabusa hot spring, Japan.</title>
        <authorList>
            <person name="Saini M.K."/>
            <person name="Hanada S."/>
            <person name="Tank M."/>
        </authorList>
    </citation>
    <scope>NUCLEOTIDE SEQUENCE [LARGE SCALE GENOMIC DNA]</scope>
    <source>
        <strain evidence="2">No.7</strain>
    </source>
</reference>
<dbReference type="KEGG" id="cjap:GWK36_02460"/>
<accession>A0A6G7VAF7</accession>
<keyword evidence="2" id="KW-1185">Reference proteome</keyword>
<dbReference type="EMBL" id="CP048029">
    <property type="protein sequence ID" value="QIK37049.1"/>
    <property type="molecule type" value="Genomic_DNA"/>
</dbReference>
<dbReference type="AlphaFoldDB" id="A0A6G7VAF7"/>
<protein>
    <submittedName>
        <fullName evidence="1">Uncharacterized protein</fullName>
    </submittedName>
</protein>
<dbReference type="RefSeq" id="WP_166269787.1">
    <property type="nucleotide sequence ID" value="NZ_CP048029.1"/>
</dbReference>
<evidence type="ECO:0000313" key="1">
    <source>
        <dbReference type="EMBL" id="QIK37049.1"/>
    </source>
</evidence>
<evidence type="ECO:0000313" key="2">
    <source>
        <dbReference type="Proteomes" id="UP000502699"/>
    </source>
</evidence>
<name>A0A6G7VAF7_9GAMM</name>
<dbReference type="Proteomes" id="UP000502699">
    <property type="component" value="Chromosome"/>
</dbReference>
<proteinExistence type="predicted"/>
<gene>
    <name evidence="1" type="ORF">GWK36_02460</name>
</gene>